<keyword evidence="6" id="KW-1185">Reference proteome</keyword>
<dbReference type="InterPro" id="IPR036390">
    <property type="entry name" value="WH_DNA-bd_sf"/>
</dbReference>
<evidence type="ECO:0000256" key="1">
    <source>
        <dbReference type="ARBA" id="ARBA00023015"/>
    </source>
</evidence>
<proteinExistence type="predicted"/>
<protein>
    <submittedName>
        <fullName evidence="5">FadR/GntR family transcriptional regulator</fullName>
    </submittedName>
</protein>
<dbReference type="PANTHER" id="PTHR43537">
    <property type="entry name" value="TRANSCRIPTIONAL REGULATOR, GNTR FAMILY"/>
    <property type="match status" value="1"/>
</dbReference>
<keyword evidence="1" id="KW-0805">Transcription regulation</keyword>
<dbReference type="SUPFAM" id="SSF46785">
    <property type="entry name" value="Winged helix' DNA-binding domain"/>
    <property type="match status" value="1"/>
</dbReference>
<organism evidence="5 6">
    <name type="scientific">Deinococcus rufus</name>
    <dbReference type="NCBI Taxonomy" id="2136097"/>
    <lineage>
        <taxon>Bacteria</taxon>
        <taxon>Thermotogati</taxon>
        <taxon>Deinococcota</taxon>
        <taxon>Deinococci</taxon>
        <taxon>Deinococcales</taxon>
        <taxon>Deinococcaceae</taxon>
        <taxon>Deinococcus</taxon>
    </lineage>
</organism>
<dbReference type="SMART" id="SM00895">
    <property type="entry name" value="FCD"/>
    <property type="match status" value="1"/>
</dbReference>
<dbReference type="PROSITE" id="PS50949">
    <property type="entry name" value="HTH_GNTR"/>
    <property type="match status" value="1"/>
</dbReference>
<dbReference type="Gene3D" id="1.10.10.10">
    <property type="entry name" value="Winged helix-like DNA-binding domain superfamily/Winged helix DNA-binding domain"/>
    <property type="match status" value="1"/>
</dbReference>
<reference evidence="6" key="1">
    <citation type="journal article" date="2019" name="Int. J. Syst. Evol. Microbiol.">
        <title>The Global Catalogue of Microorganisms (GCM) 10K type strain sequencing project: providing services to taxonomists for standard genome sequencing and annotation.</title>
        <authorList>
            <consortium name="The Broad Institute Genomics Platform"/>
            <consortium name="The Broad Institute Genome Sequencing Center for Infectious Disease"/>
            <person name="Wu L."/>
            <person name="Ma J."/>
        </authorList>
    </citation>
    <scope>NUCLEOTIDE SEQUENCE [LARGE SCALE GENOMIC DNA]</scope>
    <source>
        <strain evidence="6">CCTCC AB 2017081</strain>
    </source>
</reference>
<dbReference type="Pfam" id="PF00392">
    <property type="entry name" value="GntR"/>
    <property type="match status" value="1"/>
</dbReference>
<name>A0ABV7Z862_9DEIO</name>
<dbReference type="Pfam" id="PF07729">
    <property type="entry name" value="FCD"/>
    <property type="match status" value="1"/>
</dbReference>
<dbReference type="PANTHER" id="PTHR43537:SF5">
    <property type="entry name" value="UXU OPERON TRANSCRIPTIONAL REGULATOR"/>
    <property type="match status" value="1"/>
</dbReference>
<dbReference type="InterPro" id="IPR008920">
    <property type="entry name" value="TF_FadR/GntR_C"/>
</dbReference>
<evidence type="ECO:0000313" key="6">
    <source>
        <dbReference type="Proteomes" id="UP001595803"/>
    </source>
</evidence>
<evidence type="ECO:0000256" key="3">
    <source>
        <dbReference type="ARBA" id="ARBA00023163"/>
    </source>
</evidence>
<dbReference type="PRINTS" id="PR00035">
    <property type="entry name" value="HTHGNTR"/>
</dbReference>
<dbReference type="SMART" id="SM00345">
    <property type="entry name" value="HTH_GNTR"/>
    <property type="match status" value="1"/>
</dbReference>
<dbReference type="Gene3D" id="1.20.120.530">
    <property type="entry name" value="GntR ligand-binding domain-like"/>
    <property type="match status" value="1"/>
</dbReference>
<evidence type="ECO:0000259" key="4">
    <source>
        <dbReference type="PROSITE" id="PS50949"/>
    </source>
</evidence>
<comment type="caution">
    <text evidence="5">The sequence shown here is derived from an EMBL/GenBank/DDBJ whole genome shotgun (WGS) entry which is preliminary data.</text>
</comment>
<keyword evidence="2" id="KW-0238">DNA-binding</keyword>
<dbReference type="InterPro" id="IPR000524">
    <property type="entry name" value="Tscrpt_reg_HTH_GntR"/>
</dbReference>
<dbReference type="Pfam" id="PF26309">
    <property type="entry name" value="DUF8082"/>
    <property type="match status" value="1"/>
</dbReference>
<keyword evidence="3" id="KW-0804">Transcription</keyword>
<evidence type="ECO:0000313" key="5">
    <source>
        <dbReference type="EMBL" id="MFC3832498.1"/>
    </source>
</evidence>
<dbReference type="EMBL" id="JBHRZG010000006">
    <property type="protein sequence ID" value="MFC3832498.1"/>
    <property type="molecule type" value="Genomic_DNA"/>
</dbReference>
<dbReference type="SUPFAM" id="SSF48008">
    <property type="entry name" value="GntR ligand-binding domain-like"/>
    <property type="match status" value="1"/>
</dbReference>
<dbReference type="InterPro" id="IPR011711">
    <property type="entry name" value="GntR_C"/>
</dbReference>
<feature type="domain" description="HTH gntR-type" evidence="4">
    <location>
        <begin position="22"/>
        <end position="90"/>
    </location>
</feature>
<dbReference type="InterPro" id="IPR058395">
    <property type="entry name" value="DUF8082"/>
</dbReference>
<sequence length="332" mass="36013">MSTGPGSITPDDPFLTGPLEKRSLGEHIAQHIQTLLLDGSIRPGDTLPSQRELAQRYGTSVAAVREAISILSASGVLDARPGRGTVILPVTQQAPGINLWLGAVHDEAEAHAFLDTRQALEHYTIARTARHATPEQHADLLEHLHRMRDAQGEPEAFIQADLALHMAIAQAAGNPVVLRLLRAIHMPLANLLRAISTDLMLSGRFPALYTTHEHIIHGIIRRDPAAATAAFDHMLDQTTEGGTLERALGHPERPEPPLGPAFLEDLHWNLTRLIGPMADVLIPEAASELGLDPDAITRTHLGRYLGNLARQLPDGKQAEWAALGGLLEKRYG</sequence>
<gene>
    <name evidence="5" type="ORF">ACFOSB_06465</name>
</gene>
<evidence type="ECO:0000256" key="2">
    <source>
        <dbReference type="ARBA" id="ARBA00023125"/>
    </source>
</evidence>
<dbReference type="InterPro" id="IPR036388">
    <property type="entry name" value="WH-like_DNA-bd_sf"/>
</dbReference>
<dbReference type="Proteomes" id="UP001595803">
    <property type="component" value="Unassembled WGS sequence"/>
</dbReference>
<accession>A0ABV7Z862</accession>
<dbReference type="CDD" id="cd07377">
    <property type="entry name" value="WHTH_GntR"/>
    <property type="match status" value="1"/>
</dbReference>
<dbReference type="RefSeq" id="WP_322474121.1">
    <property type="nucleotide sequence ID" value="NZ_JBHRZG010000006.1"/>
</dbReference>